<dbReference type="PANTHER" id="PTHR34145">
    <property type="entry name" value="OS02G0105600 PROTEIN"/>
    <property type="match status" value="1"/>
</dbReference>
<keyword evidence="3" id="KW-1185">Reference proteome</keyword>
<dbReference type="PANTHER" id="PTHR34145:SF68">
    <property type="entry name" value="FBD DOMAIN-CONTAINING PROTEIN"/>
    <property type="match status" value="1"/>
</dbReference>
<feature type="domain" description="F-box" evidence="1">
    <location>
        <begin position="17"/>
        <end position="53"/>
    </location>
</feature>
<dbReference type="SUPFAM" id="SSF52047">
    <property type="entry name" value="RNI-like"/>
    <property type="match status" value="1"/>
</dbReference>
<protein>
    <recommendedName>
        <fullName evidence="1">F-box domain-containing protein</fullName>
    </recommendedName>
</protein>
<proteinExistence type="predicted"/>
<evidence type="ECO:0000313" key="2">
    <source>
        <dbReference type="EMBL" id="KAK9725488.1"/>
    </source>
</evidence>
<dbReference type="Pfam" id="PF00646">
    <property type="entry name" value="F-box"/>
    <property type="match status" value="1"/>
</dbReference>
<dbReference type="InterPro" id="IPR001810">
    <property type="entry name" value="F-box_dom"/>
</dbReference>
<dbReference type="CDD" id="cd22160">
    <property type="entry name" value="F-box_AtFBL13-like"/>
    <property type="match status" value="1"/>
</dbReference>
<dbReference type="EMBL" id="JBDFQZ010000005">
    <property type="protein sequence ID" value="KAK9725488.1"/>
    <property type="molecule type" value="Genomic_DNA"/>
</dbReference>
<organism evidence="2 3">
    <name type="scientific">Saponaria officinalis</name>
    <name type="common">Common soapwort</name>
    <name type="synonym">Lychnis saponaria</name>
    <dbReference type="NCBI Taxonomy" id="3572"/>
    <lineage>
        <taxon>Eukaryota</taxon>
        <taxon>Viridiplantae</taxon>
        <taxon>Streptophyta</taxon>
        <taxon>Embryophyta</taxon>
        <taxon>Tracheophyta</taxon>
        <taxon>Spermatophyta</taxon>
        <taxon>Magnoliopsida</taxon>
        <taxon>eudicotyledons</taxon>
        <taxon>Gunneridae</taxon>
        <taxon>Pentapetalae</taxon>
        <taxon>Caryophyllales</taxon>
        <taxon>Caryophyllaceae</taxon>
        <taxon>Caryophylleae</taxon>
        <taxon>Saponaria</taxon>
    </lineage>
</organism>
<dbReference type="Pfam" id="PF23622">
    <property type="entry name" value="LRR_At1g61320_AtMIF1"/>
    <property type="match status" value="1"/>
</dbReference>
<dbReference type="EMBL" id="JBDFQZ010000005">
    <property type="protein sequence ID" value="KAK9725489.1"/>
    <property type="molecule type" value="Genomic_DNA"/>
</dbReference>
<dbReference type="Proteomes" id="UP001443914">
    <property type="component" value="Unassembled WGS sequence"/>
</dbReference>
<name>A0AAW1KX90_SAPOF</name>
<sequence>MTSMSASLPILFPVHALDKISQLPDDILLKVVSKLNIKDAVRMSILAKRWRYLWTWLTDLDFDHANFSPNNCYCRIPWEFRTTEYMNWVSQVVDAHRGACIRKFRVVFYEEIDDPSQIEKWVLFAFSKRVEELDLHMDDIVCCAETQFSLGIDVLKHPRINGIFNLKSLRISTFDITAETLEFILSHCHLLKRLYVEDSESLDCLHILSYTLKHLTLMRCVCLEEIEIDAVNLISFEFDACSYDGIVFKNVPKLVEVGLAGNRFVCSYLSLKRFSGLLKQLLKLSYSPLMGIHELGHSAEMNVVFPIVRQLTLTVVSCNSEFITAFINACPMLHELKLQVERPISHSSLEEAAKQLQEIELEDEGNDLMSIDQNPYSKLQKRHLVNVIECEKNENNTIHRPNLKVLEIVGVHGCDADIDCALDIITSVNSFELLIWDPLTLYGRRKLLGM</sequence>
<evidence type="ECO:0000313" key="3">
    <source>
        <dbReference type="Proteomes" id="UP001443914"/>
    </source>
</evidence>
<dbReference type="InterPro" id="IPR053772">
    <property type="entry name" value="At1g61320/At1g61330-like"/>
</dbReference>
<gene>
    <name evidence="2" type="ORF">RND81_05G147400</name>
</gene>
<reference evidence="2 3" key="1">
    <citation type="submission" date="2024-03" db="EMBL/GenBank/DDBJ databases">
        <title>WGS assembly of Saponaria officinalis var. Norfolk2.</title>
        <authorList>
            <person name="Jenkins J."/>
            <person name="Shu S."/>
            <person name="Grimwood J."/>
            <person name="Barry K."/>
            <person name="Goodstein D."/>
            <person name="Schmutz J."/>
            <person name="Leebens-Mack J."/>
            <person name="Osbourn A."/>
        </authorList>
    </citation>
    <scope>NUCLEOTIDE SEQUENCE [LARGE SCALE GENOMIC DNA]</scope>
    <source>
        <strain evidence="3">cv. Norfolk2</strain>
        <strain evidence="2">JIC</strain>
        <tissue evidence="2">Leaf</tissue>
    </source>
</reference>
<dbReference type="AlphaFoldDB" id="A0AAW1KX90"/>
<comment type="caution">
    <text evidence="2">The sequence shown here is derived from an EMBL/GenBank/DDBJ whole genome shotgun (WGS) entry which is preliminary data.</text>
</comment>
<evidence type="ECO:0000259" key="1">
    <source>
        <dbReference type="PROSITE" id="PS50181"/>
    </source>
</evidence>
<accession>A0AAW1KX90</accession>
<dbReference type="InterPro" id="IPR036047">
    <property type="entry name" value="F-box-like_dom_sf"/>
</dbReference>
<dbReference type="InterPro" id="IPR032675">
    <property type="entry name" value="LRR_dom_sf"/>
</dbReference>
<dbReference type="InterPro" id="IPR055357">
    <property type="entry name" value="LRR_At1g61320_AtMIF1"/>
</dbReference>
<dbReference type="Gene3D" id="1.20.1280.50">
    <property type="match status" value="1"/>
</dbReference>
<dbReference type="SUPFAM" id="SSF81383">
    <property type="entry name" value="F-box domain"/>
    <property type="match status" value="1"/>
</dbReference>
<dbReference type="SMART" id="SM00256">
    <property type="entry name" value="FBOX"/>
    <property type="match status" value="1"/>
</dbReference>
<dbReference type="Gene3D" id="3.80.10.10">
    <property type="entry name" value="Ribonuclease Inhibitor"/>
    <property type="match status" value="1"/>
</dbReference>
<dbReference type="PROSITE" id="PS50181">
    <property type="entry name" value="FBOX"/>
    <property type="match status" value="1"/>
</dbReference>
<dbReference type="InterPro" id="IPR053781">
    <property type="entry name" value="F-box_AtFBL13-like"/>
</dbReference>